<evidence type="ECO:0000313" key="2">
    <source>
        <dbReference type="EMBL" id="OAD81056.1"/>
    </source>
</evidence>
<dbReference type="AlphaFoldDB" id="A0A162Q8T1"/>
<protein>
    <recommendedName>
        <fullName evidence="1">N-acetyltransferase domain-containing protein</fullName>
    </recommendedName>
</protein>
<dbReference type="GO" id="GO:0016747">
    <property type="term" value="F:acyltransferase activity, transferring groups other than amino-acyl groups"/>
    <property type="evidence" value="ECO:0007669"/>
    <property type="project" value="InterPro"/>
</dbReference>
<evidence type="ECO:0000259" key="1">
    <source>
        <dbReference type="PROSITE" id="PS51186"/>
    </source>
</evidence>
<dbReference type="Pfam" id="PF13508">
    <property type="entry name" value="Acetyltransf_7"/>
    <property type="match status" value="1"/>
</dbReference>
<dbReference type="PANTHER" id="PTHR42791">
    <property type="entry name" value="GNAT FAMILY ACETYLTRANSFERASE"/>
    <property type="match status" value="1"/>
</dbReference>
<feature type="domain" description="N-acetyltransferase" evidence="1">
    <location>
        <begin position="26"/>
        <end position="227"/>
    </location>
</feature>
<keyword evidence="3" id="KW-1185">Reference proteome</keyword>
<dbReference type="Gene3D" id="3.40.630.30">
    <property type="match status" value="1"/>
</dbReference>
<evidence type="ECO:0000313" key="3">
    <source>
        <dbReference type="Proteomes" id="UP000077315"/>
    </source>
</evidence>
<sequence length="252" mass="28619">MSVAPMPMNERRLYRKLTVNTNQQQINIRPIIKGAIKEGAQTMKEAYSKNSILEWCGHKIDEQRQSRFLYTLFKQVINKASLQSRDFAVQAEGCKGVMVWSTNTEGCPGPCLLGIAKLAGLIGWTAALKTLVKLQPAIDKMRKKVIFKYERCLTIGYIGVLPQEQRKGLGSALLQYVLERADVSHYTVLAEITDQKTIPFFEAHGFKIEQKTYINKCQDLPVILMVRTPIETGEPLQPLYVRPGRRDSNYIL</sequence>
<reference evidence="3" key="1">
    <citation type="submission" date="2015-06" db="EMBL/GenBank/DDBJ databases">
        <title>Expansion of signal transduction pathways in fungi by whole-genome duplication.</title>
        <authorList>
            <consortium name="DOE Joint Genome Institute"/>
            <person name="Corrochano L.M."/>
            <person name="Kuo A."/>
            <person name="Marcet-Houben M."/>
            <person name="Polaino S."/>
            <person name="Salamov A."/>
            <person name="Villalobos J.M."/>
            <person name="Alvarez M.I."/>
            <person name="Avalos J."/>
            <person name="Benito E.P."/>
            <person name="Benoit I."/>
            <person name="Burger G."/>
            <person name="Camino L.P."/>
            <person name="Canovas D."/>
            <person name="Cerda-Olmedo E."/>
            <person name="Cheng J.-F."/>
            <person name="Dominguez A."/>
            <person name="Elias M."/>
            <person name="Eslava A.P."/>
            <person name="Glaser F."/>
            <person name="Grimwood J."/>
            <person name="Gutierrez G."/>
            <person name="Heitman J."/>
            <person name="Henrissat B."/>
            <person name="Iturriaga E.A."/>
            <person name="Lang B.F."/>
            <person name="Lavin J.L."/>
            <person name="Lee S."/>
            <person name="Li W."/>
            <person name="Lindquist E."/>
            <person name="Lopez-Garcia S."/>
            <person name="Luque E.M."/>
            <person name="Marcos A.T."/>
            <person name="Martin J."/>
            <person name="McCluskey K."/>
            <person name="Medina H.R."/>
            <person name="Miralles-Duran A."/>
            <person name="Miyazaki A."/>
            <person name="Munoz-Torres E."/>
            <person name="Oguiza J.A."/>
            <person name="Ohm R."/>
            <person name="Olmedo M."/>
            <person name="Orejas M."/>
            <person name="Ortiz-Castellanos L."/>
            <person name="Pisabarro A.G."/>
            <person name="Rodriguez-Romero J."/>
            <person name="Ruiz-Herrera J."/>
            <person name="Ruiz-Vazquez R."/>
            <person name="Sanz C."/>
            <person name="Schackwitz W."/>
            <person name="Schmutz J."/>
            <person name="Shahriari M."/>
            <person name="Shelest E."/>
            <person name="Silva-Franco F."/>
            <person name="Soanes D."/>
            <person name="Syed K."/>
            <person name="Tagua V.G."/>
            <person name="Talbot N.J."/>
            <person name="Thon M."/>
            <person name="De vries R.P."/>
            <person name="Wiebenga A."/>
            <person name="Yadav J.S."/>
            <person name="Braun E.L."/>
            <person name="Baker S."/>
            <person name="Garre V."/>
            <person name="Horwitz B."/>
            <person name="Torres-Martinez S."/>
            <person name="Idnurm A."/>
            <person name="Herrera-Estrella A."/>
            <person name="Gabaldon T."/>
            <person name="Grigoriev I.V."/>
        </authorList>
    </citation>
    <scope>NUCLEOTIDE SEQUENCE [LARGE SCALE GENOMIC DNA]</scope>
    <source>
        <strain evidence="3">NRRL 1555(-)</strain>
    </source>
</reference>
<dbReference type="VEuPathDB" id="FungiDB:PHYBLDRAFT_138600"/>
<dbReference type="GeneID" id="28990936"/>
<proteinExistence type="predicted"/>
<dbReference type="RefSeq" id="XP_018299096.1">
    <property type="nucleotide sequence ID" value="XM_018430030.1"/>
</dbReference>
<dbReference type="EMBL" id="KV440971">
    <property type="protein sequence ID" value="OAD81056.1"/>
    <property type="molecule type" value="Genomic_DNA"/>
</dbReference>
<dbReference type="SUPFAM" id="SSF55729">
    <property type="entry name" value="Acyl-CoA N-acyltransferases (Nat)"/>
    <property type="match status" value="1"/>
</dbReference>
<name>A0A162Q8T1_PHYB8</name>
<accession>A0A162Q8T1</accession>
<dbReference type="CDD" id="cd04301">
    <property type="entry name" value="NAT_SF"/>
    <property type="match status" value="1"/>
</dbReference>
<dbReference type="InParanoid" id="A0A162Q8T1"/>
<dbReference type="OrthoDB" id="544277at2759"/>
<organism evidence="2 3">
    <name type="scientific">Phycomyces blakesleeanus (strain ATCC 8743b / DSM 1359 / FGSC 10004 / NBRC 33097 / NRRL 1555)</name>
    <dbReference type="NCBI Taxonomy" id="763407"/>
    <lineage>
        <taxon>Eukaryota</taxon>
        <taxon>Fungi</taxon>
        <taxon>Fungi incertae sedis</taxon>
        <taxon>Mucoromycota</taxon>
        <taxon>Mucoromycotina</taxon>
        <taxon>Mucoromycetes</taxon>
        <taxon>Mucorales</taxon>
        <taxon>Phycomycetaceae</taxon>
        <taxon>Phycomyces</taxon>
    </lineage>
</organism>
<gene>
    <name evidence="2" type="ORF">PHYBLDRAFT_138600</name>
</gene>
<dbReference type="STRING" id="763407.A0A162Q8T1"/>
<dbReference type="InterPro" id="IPR052523">
    <property type="entry name" value="Trichothecene_AcTrans"/>
</dbReference>
<dbReference type="PROSITE" id="PS51186">
    <property type="entry name" value="GNAT"/>
    <property type="match status" value="1"/>
</dbReference>
<dbReference type="PANTHER" id="PTHR42791:SF1">
    <property type="entry name" value="N-ACETYLTRANSFERASE DOMAIN-CONTAINING PROTEIN"/>
    <property type="match status" value="1"/>
</dbReference>
<dbReference type="Proteomes" id="UP000077315">
    <property type="component" value="Unassembled WGS sequence"/>
</dbReference>
<dbReference type="InterPro" id="IPR000182">
    <property type="entry name" value="GNAT_dom"/>
</dbReference>
<dbReference type="InterPro" id="IPR016181">
    <property type="entry name" value="Acyl_CoA_acyltransferase"/>
</dbReference>